<sequence>MEPVGLAVGVAGLAGLFSTCLEAVQRVDSYKNYGRDSRSLAAQFDADKHRLEQWGQAVGIKDGKLSDTHHPALDDAQKLSIVRELLVSIQGFCSGTDDTIDQRPALADGEFPKNKLVSTRLARPRQSAPTDSKLRQVAWALHGKAKRTEHVQTFATLVQYLHSVVSPDDATGTRLIRAFLLKAEEEMRGKGNFPVHPALLLTASAETKRDLRTWLGCPSPNDLYDDAIQRRLDGTCEWILTRKIIRDWLLPNTPAFTSQMLWINGPAGFGKTVLCAKLVEVLSSSLQTPVAHFFLSSTFEGRDDPFMAIRSWIAQVLSQSQAALEVVHKSRLAQHEQGTTRATIIKLFREVLQAVPSCTFVLDGLDECTCVEETRNSGTSMVRFLGELRQAVTDTTARILVVSRSEPEIRQGLTQYPGFSEYTISPEDVHTDNISYSRSIVNHKLPNKDEPTRLSISQRMADRCNGQFQWLKMQENFLRKGRNKKQLERDIDETPAGLDHLYDRNWEKIESLREEEKMRAFSLLRWAAFSLRPLTVSEITEAVLISDDCDDLPVDDIPDAIDDDYIESEILGFCGSLIEVRGTVLESSPESRMIHLAHFSVKQYLLCKIPSQGAGLLVNDSLRRSNETIENATLAKLCLRYISFQHVWDDCPTKDTGRIGTWLRDYAAGSWYQHATVDKTQDNALIEAMNALFDRSSQTWDAWRRWYESNIEESQPNTTETSTSASPLYYAASLDLTTVVRHLTQRRQLDPNENWESGRTALEIASRKGNLETLQMLLEGGADVTMAGHRGRTPICAASMNGYLEVVEALLEKGADISVADNDGWTPLHAASGNGHLDVVKALFEKGADVLVANINGWTPLYVASDSGHLEVVKVLLEKGADISVANNNGWTPLYVASDSGHLEVVKVLLEKGADILVANNNGWTPLLRASDSGHLEVVKILLRKGADISVANNNGWTPLLRASDSGHLEVVKLLTSRADLDYIHPPYGRTALSYAAEGGHEPVVRSLLANDHVTPCSLDHINRTPLFFASKGGHDAIVQALLNRDSAALDWKDHYGSTPLSAAARKGHVDVIKSLLATEAVSIDSRDQFGRTPLWWARRHGHDEVVRLLLESGKKRDISLDVDQMVPEVIIRSHDTSTRYCDVCLFSISKDCSYFRCLVCNGGDFDVCRDCFDCGGRCLGESHVLVLRESKG</sequence>
<feature type="repeat" description="ANK" evidence="3">
    <location>
        <begin position="889"/>
        <end position="921"/>
    </location>
</feature>
<dbReference type="InterPro" id="IPR007111">
    <property type="entry name" value="NACHT_NTPase"/>
</dbReference>
<feature type="repeat" description="ANK" evidence="3">
    <location>
        <begin position="955"/>
        <end position="975"/>
    </location>
</feature>
<keyword evidence="2 3" id="KW-0040">ANK repeat</keyword>
<dbReference type="AlphaFoldDB" id="A0AAE0D844"/>
<dbReference type="SMART" id="SM00248">
    <property type="entry name" value="ANK"/>
    <property type="match status" value="12"/>
</dbReference>
<reference evidence="5" key="1">
    <citation type="submission" date="2023-02" db="EMBL/GenBank/DDBJ databases">
        <title>Colletotrichum kahawae CIFC_Que2 genome sequencing and assembly.</title>
        <authorList>
            <person name="Baroncelli R."/>
        </authorList>
    </citation>
    <scope>NUCLEOTIDE SEQUENCE</scope>
    <source>
        <strain evidence="5">CIFC_Que2</strain>
    </source>
</reference>
<dbReference type="PROSITE" id="PS50297">
    <property type="entry name" value="ANK_REP_REGION"/>
    <property type="match status" value="9"/>
</dbReference>
<proteinExistence type="predicted"/>
<feature type="repeat" description="ANK" evidence="3">
    <location>
        <begin position="757"/>
        <end position="789"/>
    </location>
</feature>
<dbReference type="Gene3D" id="1.20.120.1020">
    <property type="entry name" value="Prion-inhibition and propagation, HeLo domain"/>
    <property type="match status" value="1"/>
</dbReference>
<gene>
    <name evidence="5" type="ORF">CKAH01_15742</name>
</gene>
<dbReference type="PROSITE" id="PS50837">
    <property type="entry name" value="NACHT"/>
    <property type="match status" value="1"/>
</dbReference>
<dbReference type="Proteomes" id="UP001281614">
    <property type="component" value="Unassembled WGS sequence"/>
</dbReference>
<organism evidence="5 6">
    <name type="scientific">Colletotrichum kahawae</name>
    <name type="common">Coffee berry disease fungus</name>
    <dbReference type="NCBI Taxonomy" id="34407"/>
    <lineage>
        <taxon>Eukaryota</taxon>
        <taxon>Fungi</taxon>
        <taxon>Dikarya</taxon>
        <taxon>Ascomycota</taxon>
        <taxon>Pezizomycotina</taxon>
        <taxon>Sordariomycetes</taxon>
        <taxon>Hypocreomycetidae</taxon>
        <taxon>Glomerellales</taxon>
        <taxon>Glomerellaceae</taxon>
        <taxon>Colletotrichum</taxon>
        <taxon>Colletotrichum gloeosporioides species complex</taxon>
    </lineage>
</organism>
<dbReference type="Pfam" id="PF12796">
    <property type="entry name" value="Ank_2"/>
    <property type="match status" value="5"/>
</dbReference>
<dbReference type="Pfam" id="PF24883">
    <property type="entry name" value="NPHP3_N"/>
    <property type="match status" value="1"/>
</dbReference>
<dbReference type="PANTHER" id="PTHR24171:SF10">
    <property type="entry name" value="ANKYRIN REPEAT DOMAIN-CONTAINING PROTEIN 29-LIKE"/>
    <property type="match status" value="1"/>
</dbReference>
<feature type="repeat" description="ANK" evidence="3">
    <location>
        <begin position="856"/>
        <end position="888"/>
    </location>
</feature>
<dbReference type="InterPro" id="IPR036770">
    <property type="entry name" value="Ankyrin_rpt-contain_sf"/>
</dbReference>
<feature type="repeat" description="ANK" evidence="3">
    <location>
        <begin position="790"/>
        <end position="822"/>
    </location>
</feature>
<dbReference type="Pfam" id="PF14479">
    <property type="entry name" value="HeLo"/>
    <property type="match status" value="1"/>
</dbReference>
<name>A0AAE0D844_COLKA</name>
<dbReference type="PROSITE" id="PS50088">
    <property type="entry name" value="ANK_REPEAT"/>
    <property type="match status" value="9"/>
</dbReference>
<dbReference type="InterPro" id="IPR056884">
    <property type="entry name" value="NPHP3-like_N"/>
</dbReference>
<dbReference type="PRINTS" id="PR01415">
    <property type="entry name" value="ANKYRIN"/>
</dbReference>
<accession>A0AAE0D844</accession>
<dbReference type="InterPro" id="IPR027417">
    <property type="entry name" value="P-loop_NTPase"/>
</dbReference>
<evidence type="ECO:0000256" key="3">
    <source>
        <dbReference type="PROSITE-ProRule" id="PRU00023"/>
    </source>
</evidence>
<keyword evidence="6" id="KW-1185">Reference proteome</keyword>
<evidence type="ECO:0000256" key="2">
    <source>
        <dbReference type="ARBA" id="ARBA00023043"/>
    </source>
</evidence>
<dbReference type="InterPro" id="IPR029498">
    <property type="entry name" value="HeLo_dom"/>
</dbReference>
<dbReference type="Pfam" id="PF13637">
    <property type="entry name" value="Ank_4"/>
    <property type="match status" value="1"/>
</dbReference>
<evidence type="ECO:0000313" key="5">
    <source>
        <dbReference type="EMBL" id="KAK2764803.1"/>
    </source>
</evidence>
<dbReference type="InterPro" id="IPR002110">
    <property type="entry name" value="Ankyrin_rpt"/>
</dbReference>
<dbReference type="InterPro" id="IPR038305">
    <property type="entry name" value="HeLo_sf"/>
</dbReference>
<feature type="repeat" description="ANK" evidence="3">
    <location>
        <begin position="922"/>
        <end position="954"/>
    </location>
</feature>
<protein>
    <submittedName>
        <fullName evidence="5">Ankyrin repeat domain-containing protein 52</fullName>
    </submittedName>
</protein>
<dbReference type="Gene3D" id="1.25.40.20">
    <property type="entry name" value="Ankyrin repeat-containing domain"/>
    <property type="match status" value="4"/>
</dbReference>
<feature type="domain" description="NACHT" evidence="4">
    <location>
        <begin position="259"/>
        <end position="405"/>
    </location>
</feature>
<dbReference type="PANTHER" id="PTHR24171">
    <property type="entry name" value="ANKYRIN REPEAT DOMAIN-CONTAINING PROTEIN 39-RELATED"/>
    <property type="match status" value="1"/>
</dbReference>
<evidence type="ECO:0000259" key="4">
    <source>
        <dbReference type="PROSITE" id="PS50837"/>
    </source>
</evidence>
<evidence type="ECO:0000313" key="6">
    <source>
        <dbReference type="Proteomes" id="UP001281614"/>
    </source>
</evidence>
<feature type="repeat" description="ANK" evidence="3">
    <location>
        <begin position="1090"/>
        <end position="1122"/>
    </location>
</feature>
<feature type="repeat" description="ANK" evidence="3">
    <location>
        <begin position="823"/>
        <end position="855"/>
    </location>
</feature>
<dbReference type="EMBL" id="VYYT01000134">
    <property type="protein sequence ID" value="KAK2764803.1"/>
    <property type="molecule type" value="Genomic_DNA"/>
</dbReference>
<evidence type="ECO:0000256" key="1">
    <source>
        <dbReference type="ARBA" id="ARBA00022737"/>
    </source>
</evidence>
<keyword evidence="1" id="KW-0677">Repeat</keyword>
<dbReference type="SUPFAM" id="SSF48403">
    <property type="entry name" value="Ankyrin repeat"/>
    <property type="match status" value="1"/>
</dbReference>
<dbReference type="Gene3D" id="3.40.50.300">
    <property type="entry name" value="P-loop containing nucleotide triphosphate hydrolases"/>
    <property type="match status" value="1"/>
</dbReference>
<feature type="repeat" description="ANK" evidence="3">
    <location>
        <begin position="1056"/>
        <end position="1089"/>
    </location>
</feature>
<dbReference type="SUPFAM" id="SSF52540">
    <property type="entry name" value="P-loop containing nucleoside triphosphate hydrolases"/>
    <property type="match status" value="1"/>
</dbReference>
<comment type="caution">
    <text evidence="5">The sequence shown here is derived from an EMBL/GenBank/DDBJ whole genome shotgun (WGS) entry which is preliminary data.</text>
</comment>